<dbReference type="Proteomes" id="UP000015106">
    <property type="component" value="Chromosome 3"/>
</dbReference>
<keyword evidence="3" id="KW-1185">Reference proteome</keyword>
<dbReference type="PANTHER" id="PTHR33165:SF11">
    <property type="entry name" value="F-BOX DOMAIN-CONTAINING PROTEIN"/>
    <property type="match status" value="1"/>
</dbReference>
<accession>A0A8R7U0X8</accession>
<sequence>MSSPPHTAASSSSRTGSPLTPRACVLNPFTGYLVRFMAPMVIDLVAPAAAVTHFEGEPTLVLFCDEYRTMYAAELDSGCFIEFRDWYPYKRVGFLGFFYAGGDVSDKIYDLMSSFGVRPSEMLAVYPFEDFDDPAETRHTDRCFLVESAGELLMIFKLQQHMELFKIDNDRSAPEPVKSIGNRAIFLGYRQCLSINVDKFHSVEANCIYYLKCIDSRLSIYKYDLKDEKEEWISGAISCSINDLFLCDVDRPFTIIQLLSSYTISVWGSELEYEKSFEQLHHVIPNAEEFRLSSYLEDLEFNDD</sequence>
<name>A0A8R7U0X8_TRIUA</name>
<feature type="domain" description="KIB1-4 beta-propeller" evidence="1">
    <location>
        <begin position="118"/>
        <end position="215"/>
    </location>
</feature>
<dbReference type="Gramene" id="TuG1812G0300005401.01.T01">
    <property type="protein sequence ID" value="TuG1812G0300005401.01.T01.cds353072"/>
    <property type="gene ID" value="TuG1812G0300005401.01"/>
</dbReference>
<dbReference type="AlphaFoldDB" id="A0A8R7U0X8"/>
<evidence type="ECO:0000313" key="2">
    <source>
        <dbReference type="EnsemblPlants" id="TuG1812G0300005401.01.T01.cds353072"/>
    </source>
</evidence>
<dbReference type="EnsemblPlants" id="TuG1812G0300005401.01.T01">
    <property type="protein sequence ID" value="TuG1812G0300005401.01.T01.cds353072"/>
    <property type="gene ID" value="TuG1812G0300005401.01"/>
</dbReference>
<organism evidence="2 3">
    <name type="scientific">Triticum urartu</name>
    <name type="common">Red wild einkorn</name>
    <name type="synonym">Crithodium urartu</name>
    <dbReference type="NCBI Taxonomy" id="4572"/>
    <lineage>
        <taxon>Eukaryota</taxon>
        <taxon>Viridiplantae</taxon>
        <taxon>Streptophyta</taxon>
        <taxon>Embryophyta</taxon>
        <taxon>Tracheophyta</taxon>
        <taxon>Spermatophyta</taxon>
        <taxon>Magnoliopsida</taxon>
        <taxon>Liliopsida</taxon>
        <taxon>Poales</taxon>
        <taxon>Poaceae</taxon>
        <taxon>BOP clade</taxon>
        <taxon>Pooideae</taxon>
        <taxon>Triticodae</taxon>
        <taxon>Triticeae</taxon>
        <taxon>Triticinae</taxon>
        <taxon>Triticum</taxon>
    </lineage>
</organism>
<reference evidence="2" key="3">
    <citation type="submission" date="2022-06" db="UniProtKB">
        <authorList>
            <consortium name="EnsemblPlants"/>
        </authorList>
    </citation>
    <scope>IDENTIFICATION</scope>
</reference>
<dbReference type="Pfam" id="PF03478">
    <property type="entry name" value="Beta-prop_KIB1-4"/>
    <property type="match status" value="1"/>
</dbReference>
<evidence type="ECO:0000259" key="1">
    <source>
        <dbReference type="Pfam" id="PF03478"/>
    </source>
</evidence>
<protein>
    <recommendedName>
        <fullName evidence="1">KIB1-4 beta-propeller domain-containing protein</fullName>
    </recommendedName>
</protein>
<proteinExistence type="predicted"/>
<evidence type="ECO:0000313" key="3">
    <source>
        <dbReference type="Proteomes" id="UP000015106"/>
    </source>
</evidence>
<dbReference type="InterPro" id="IPR005174">
    <property type="entry name" value="KIB1-4_b-propeller"/>
</dbReference>
<dbReference type="PANTHER" id="PTHR33165">
    <property type="entry name" value="F-BOX DOMAIN CONTAINING PROTEIN-LIKE-RELATED"/>
    <property type="match status" value="1"/>
</dbReference>
<reference evidence="2" key="2">
    <citation type="submission" date="2018-03" db="EMBL/GenBank/DDBJ databases">
        <title>The Triticum urartu genome reveals the dynamic nature of wheat genome evolution.</title>
        <authorList>
            <person name="Ling H."/>
            <person name="Ma B."/>
            <person name="Shi X."/>
            <person name="Liu H."/>
            <person name="Dong L."/>
            <person name="Sun H."/>
            <person name="Cao Y."/>
            <person name="Gao Q."/>
            <person name="Zheng S."/>
            <person name="Li Y."/>
            <person name="Yu Y."/>
            <person name="Du H."/>
            <person name="Qi M."/>
            <person name="Li Y."/>
            <person name="Yu H."/>
            <person name="Cui Y."/>
            <person name="Wang N."/>
            <person name="Chen C."/>
            <person name="Wu H."/>
            <person name="Zhao Y."/>
            <person name="Zhang J."/>
            <person name="Li Y."/>
            <person name="Zhou W."/>
            <person name="Zhang B."/>
            <person name="Hu W."/>
            <person name="Eijk M."/>
            <person name="Tang J."/>
            <person name="Witsenboer H."/>
            <person name="Zhao S."/>
            <person name="Li Z."/>
            <person name="Zhang A."/>
            <person name="Wang D."/>
            <person name="Liang C."/>
        </authorList>
    </citation>
    <scope>NUCLEOTIDE SEQUENCE [LARGE SCALE GENOMIC DNA]</scope>
    <source>
        <strain evidence="2">cv. G1812</strain>
    </source>
</reference>
<reference evidence="3" key="1">
    <citation type="journal article" date="2013" name="Nature">
        <title>Draft genome of the wheat A-genome progenitor Triticum urartu.</title>
        <authorList>
            <person name="Ling H.Q."/>
            <person name="Zhao S."/>
            <person name="Liu D."/>
            <person name="Wang J."/>
            <person name="Sun H."/>
            <person name="Zhang C."/>
            <person name="Fan H."/>
            <person name="Li D."/>
            <person name="Dong L."/>
            <person name="Tao Y."/>
            <person name="Gao C."/>
            <person name="Wu H."/>
            <person name="Li Y."/>
            <person name="Cui Y."/>
            <person name="Guo X."/>
            <person name="Zheng S."/>
            <person name="Wang B."/>
            <person name="Yu K."/>
            <person name="Liang Q."/>
            <person name="Yang W."/>
            <person name="Lou X."/>
            <person name="Chen J."/>
            <person name="Feng M."/>
            <person name="Jian J."/>
            <person name="Zhang X."/>
            <person name="Luo G."/>
            <person name="Jiang Y."/>
            <person name="Liu J."/>
            <person name="Wang Z."/>
            <person name="Sha Y."/>
            <person name="Zhang B."/>
            <person name="Wu H."/>
            <person name="Tang D."/>
            <person name="Shen Q."/>
            <person name="Xue P."/>
            <person name="Zou S."/>
            <person name="Wang X."/>
            <person name="Liu X."/>
            <person name="Wang F."/>
            <person name="Yang Y."/>
            <person name="An X."/>
            <person name="Dong Z."/>
            <person name="Zhang K."/>
            <person name="Zhang X."/>
            <person name="Luo M.C."/>
            <person name="Dvorak J."/>
            <person name="Tong Y."/>
            <person name="Wang J."/>
            <person name="Yang H."/>
            <person name="Li Z."/>
            <person name="Wang D."/>
            <person name="Zhang A."/>
            <person name="Wang J."/>
        </authorList>
    </citation>
    <scope>NUCLEOTIDE SEQUENCE</scope>
    <source>
        <strain evidence="3">cv. G1812</strain>
    </source>
</reference>